<dbReference type="GO" id="GO:0008236">
    <property type="term" value="F:serine-type peptidase activity"/>
    <property type="evidence" value="ECO:0007669"/>
    <property type="project" value="UniProtKB-KW"/>
</dbReference>
<keyword evidence="2" id="KW-0720">Serine protease</keyword>
<dbReference type="GO" id="GO:0005886">
    <property type="term" value="C:plasma membrane"/>
    <property type="evidence" value="ECO:0007669"/>
    <property type="project" value="TreeGrafter"/>
</dbReference>
<evidence type="ECO:0000256" key="1">
    <source>
        <dbReference type="ARBA" id="ARBA00022438"/>
    </source>
</evidence>
<sequence>MDIEKFFKTDLITDDKRFCLTDVAVVSKFHTGSDLLRLKEREAIKQDLKERIVEVLAEAGQTRKIRYACREFANQKKRRQFPVSFPSLNSSTKNSQKAFGNRFVATVVVEQKRKESGGDKVYHGLPQPVNYGAHFVGDDAIVYSNYLHGPVRLSLDRMEPERLLKYNPVFWQDGHLYYSESPESLTSVRISIEGLNRQHEISERSYGVWWSKRGKKLAFLSKEKKEEKSILMVGYTEGESYPSVMEQKYAKTHEKQIPTFILFVWDKGSRELKQMDVQLRNRTAYHIFYGAEWVVIGDEEFLVVFWADRLQTHISVTICDHPSGFCKLIFEHKYPSRTWPEVREFSSILSSDNAIYILLPRARADGNSYQHIAKLTIQRTAGKGARAMKWAKSSFLSIGNFDVVKLNAYDKNNDTIYFTASAPSPLNRHLYSTMGSPGPAVPRYYLGDIVGGKVENCEV</sequence>
<reference evidence="6" key="1">
    <citation type="journal article" date="2014" name="Nat. Genet.">
        <title>Genome of the human hookworm Necator americanus.</title>
        <authorList>
            <person name="Tang Y.T."/>
            <person name="Gao X."/>
            <person name="Rosa B.A."/>
            <person name="Abubucker S."/>
            <person name="Hallsworth-Pepin K."/>
            <person name="Martin J."/>
            <person name="Tyagi R."/>
            <person name="Heizer E."/>
            <person name="Zhang X."/>
            <person name="Bhonagiri-Palsikar V."/>
            <person name="Minx P."/>
            <person name="Warren W.C."/>
            <person name="Wang Q."/>
            <person name="Zhan B."/>
            <person name="Hotez P.J."/>
            <person name="Sternberg P.W."/>
            <person name="Dougall A."/>
            <person name="Gaze S.T."/>
            <person name="Mulvenna J."/>
            <person name="Sotillo J."/>
            <person name="Ranganathan S."/>
            <person name="Rabelo E.M."/>
            <person name="Wilson R.K."/>
            <person name="Felgner P.L."/>
            <person name="Bethony J."/>
            <person name="Hawdon J.M."/>
            <person name="Gasser R.B."/>
            <person name="Loukas A."/>
            <person name="Mitreva M."/>
        </authorList>
    </citation>
    <scope>NUCLEOTIDE SEQUENCE [LARGE SCALE GENOMIC DNA]</scope>
</reference>
<dbReference type="Gene3D" id="2.140.10.30">
    <property type="entry name" value="Dipeptidylpeptidase IV, N-terminal domain"/>
    <property type="match status" value="1"/>
</dbReference>
<keyword evidence="1" id="KW-0645">Protease</keyword>
<keyword evidence="1" id="KW-0031">Aminopeptidase</keyword>
<dbReference type="SUPFAM" id="SSF82171">
    <property type="entry name" value="DPP6 N-terminal domain-like"/>
    <property type="match status" value="1"/>
</dbReference>
<dbReference type="InterPro" id="IPR002469">
    <property type="entry name" value="Peptidase_S9B_N"/>
</dbReference>
<dbReference type="AlphaFoldDB" id="W2TH77"/>
<dbReference type="PANTHER" id="PTHR11731">
    <property type="entry name" value="PROTEASE FAMILY S9B,C DIPEPTIDYL-PEPTIDASE IV-RELATED"/>
    <property type="match status" value="1"/>
</dbReference>
<keyword evidence="3" id="KW-0325">Glycoprotein</keyword>
<evidence type="ECO:0000259" key="4">
    <source>
        <dbReference type="Pfam" id="PF00930"/>
    </source>
</evidence>
<evidence type="ECO:0000313" key="5">
    <source>
        <dbReference type="EMBL" id="ETN81183.1"/>
    </source>
</evidence>
<evidence type="ECO:0000256" key="2">
    <source>
        <dbReference type="ARBA" id="ARBA00022825"/>
    </source>
</evidence>
<dbReference type="Proteomes" id="UP000053676">
    <property type="component" value="Unassembled WGS sequence"/>
</dbReference>
<dbReference type="GO" id="GO:0008239">
    <property type="term" value="F:dipeptidyl-peptidase activity"/>
    <property type="evidence" value="ECO:0007669"/>
    <property type="project" value="TreeGrafter"/>
</dbReference>
<feature type="domain" description="Dipeptidylpeptidase IV N-terminal" evidence="4">
    <location>
        <begin position="171"/>
        <end position="432"/>
    </location>
</feature>
<dbReference type="Pfam" id="PF00930">
    <property type="entry name" value="DPPIV_N"/>
    <property type="match status" value="1"/>
</dbReference>
<dbReference type="OrthoDB" id="16520at2759"/>
<dbReference type="KEGG" id="nai:NECAME_02226"/>
<organism evidence="5 6">
    <name type="scientific">Necator americanus</name>
    <name type="common">Human hookworm</name>
    <dbReference type="NCBI Taxonomy" id="51031"/>
    <lineage>
        <taxon>Eukaryota</taxon>
        <taxon>Metazoa</taxon>
        <taxon>Ecdysozoa</taxon>
        <taxon>Nematoda</taxon>
        <taxon>Chromadorea</taxon>
        <taxon>Rhabditida</taxon>
        <taxon>Rhabditina</taxon>
        <taxon>Rhabditomorpha</taxon>
        <taxon>Strongyloidea</taxon>
        <taxon>Ancylostomatidae</taxon>
        <taxon>Bunostominae</taxon>
        <taxon>Necator</taxon>
    </lineage>
</organism>
<name>W2TH77_NECAM</name>
<keyword evidence="6" id="KW-1185">Reference proteome</keyword>
<dbReference type="PANTHER" id="PTHR11731:SF200">
    <property type="entry name" value="DIPEPTIDYL PEPTIDASE 10, ISOFORM B"/>
    <property type="match status" value="1"/>
</dbReference>
<protein>
    <submittedName>
        <fullName evidence="5">Dipeptidyl peptidase IV protein</fullName>
    </submittedName>
</protein>
<dbReference type="EMBL" id="KI658833">
    <property type="protein sequence ID" value="ETN81183.1"/>
    <property type="molecule type" value="Genomic_DNA"/>
</dbReference>
<dbReference type="GO" id="GO:0004177">
    <property type="term" value="F:aminopeptidase activity"/>
    <property type="evidence" value="ECO:0007669"/>
    <property type="project" value="UniProtKB-KW"/>
</dbReference>
<accession>W2TH77</accession>
<proteinExistence type="predicted"/>
<evidence type="ECO:0000313" key="6">
    <source>
        <dbReference type="Proteomes" id="UP000053676"/>
    </source>
</evidence>
<gene>
    <name evidence="5" type="ORF">NECAME_02226</name>
</gene>
<dbReference type="GO" id="GO:0006508">
    <property type="term" value="P:proteolysis"/>
    <property type="evidence" value="ECO:0007669"/>
    <property type="project" value="InterPro"/>
</dbReference>
<keyword evidence="1" id="KW-0378">Hydrolase</keyword>
<dbReference type="OMA" id="CREFANQ"/>
<dbReference type="InterPro" id="IPR050278">
    <property type="entry name" value="Serine_Prot_S9B/DPPIV"/>
</dbReference>
<evidence type="ECO:0000256" key="3">
    <source>
        <dbReference type="ARBA" id="ARBA00023180"/>
    </source>
</evidence>